<reference evidence="1 2" key="1">
    <citation type="journal article" date="2016" name="Mol. Biol. Evol.">
        <title>Comparative Genomics of Early-Diverging Mushroom-Forming Fungi Provides Insights into the Origins of Lignocellulose Decay Capabilities.</title>
        <authorList>
            <person name="Nagy L.G."/>
            <person name="Riley R."/>
            <person name="Tritt A."/>
            <person name="Adam C."/>
            <person name="Daum C."/>
            <person name="Floudas D."/>
            <person name="Sun H."/>
            <person name="Yadav J.S."/>
            <person name="Pangilinan J."/>
            <person name="Larsson K.H."/>
            <person name="Matsuura K."/>
            <person name="Barry K."/>
            <person name="Labutti K."/>
            <person name="Kuo R."/>
            <person name="Ohm R.A."/>
            <person name="Bhattacharya S.S."/>
            <person name="Shirouzu T."/>
            <person name="Yoshinaga Y."/>
            <person name="Martin F.M."/>
            <person name="Grigoriev I.V."/>
            <person name="Hibbett D.S."/>
        </authorList>
    </citation>
    <scope>NUCLEOTIDE SEQUENCE [LARGE SCALE GENOMIC DNA]</scope>
    <source>
        <strain evidence="1 2">CBS 109695</strain>
    </source>
</reference>
<evidence type="ECO:0000313" key="2">
    <source>
        <dbReference type="Proteomes" id="UP000076532"/>
    </source>
</evidence>
<proteinExistence type="predicted"/>
<evidence type="ECO:0000313" key="1">
    <source>
        <dbReference type="EMBL" id="KZP25085.1"/>
    </source>
</evidence>
<name>A0A166NJS1_9AGAM</name>
<dbReference type="Proteomes" id="UP000076532">
    <property type="component" value="Unassembled WGS sequence"/>
</dbReference>
<gene>
    <name evidence="1" type="ORF">FIBSPDRAFT_888248</name>
</gene>
<accession>A0A166NJS1</accession>
<dbReference type="EMBL" id="KV417522">
    <property type="protein sequence ID" value="KZP25085.1"/>
    <property type="molecule type" value="Genomic_DNA"/>
</dbReference>
<organism evidence="1 2">
    <name type="scientific">Athelia psychrophila</name>
    <dbReference type="NCBI Taxonomy" id="1759441"/>
    <lineage>
        <taxon>Eukaryota</taxon>
        <taxon>Fungi</taxon>
        <taxon>Dikarya</taxon>
        <taxon>Basidiomycota</taxon>
        <taxon>Agaricomycotina</taxon>
        <taxon>Agaricomycetes</taxon>
        <taxon>Agaricomycetidae</taxon>
        <taxon>Atheliales</taxon>
        <taxon>Atheliaceae</taxon>
        <taxon>Athelia</taxon>
    </lineage>
</organism>
<dbReference type="AlphaFoldDB" id="A0A166NJS1"/>
<protein>
    <submittedName>
        <fullName evidence="1">Uncharacterized protein</fullName>
    </submittedName>
</protein>
<sequence>MLELHSLIALAPSATSKVLLPHAHFFDHVVVNNHRYMASSRATQARLADALIAVRISNNGAVWVGELQDIFLVNQPAVGVHYFGRVRWLKPVEFDISNTLWHQFASLHVNLWEADKYLQDADEQPEEIIDLDQIYSHVVRQCVSVSDRTLWATIILNRDAKGEIVTLTQYWQYVCLASQLR</sequence>
<dbReference type="OrthoDB" id="3022010at2759"/>
<keyword evidence="2" id="KW-1185">Reference proteome</keyword>